<dbReference type="EMBL" id="CAJA01000224">
    <property type="protein sequence ID" value="CCH73598.1"/>
    <property type="molecule type" value="Genomic_DNA"/>
</dbReference>
<dbReference type="Proteomes" id="UP000035763">
    <property type="component" value="Unassembled WGS sequence"/>
</dbReference>
<dbReference type="GO" id="GO:0000287">
    <property type="term" value="F:magnesium ion binding"/>
    <property type="evidence" value="ECO:0007669"/>
    <property type="project" value="UniProtKB-ARBA"/>
</dbReference>
<dbReference type="STRING" id="1193182.BN11_300003"/>
<dbReference type="Gene3D" id="3.40.50.1220">
    <property type="entry name" value="TPP-binding domain"/>
    <property type="match status" value="1"/>
</dbReference>
<dbReference type="SUPFAM" id="SSF52518">
    <property type="entry name" value="Thiamin diphosphate-binding fold (THDP-binding)"/>
    <property type="match status" value="1"/>
</dbReference>
<feature type="compositionally biased region" description="Basic and acidic residues" evidence="1">
    <location>
        <begin position="32"/>
        <end position="41"/>
    </location>
</feature>
<proteinExistence type="predicted"/>
<accession>W6JVS2</accession>
<organism evidence="2 3">
    <name type="scientific">Nostocoides australiense Ben110</name>
    <dbReference type="NCBI Taxonomy" id="1193182"/>
    <lineage>
        <taxon>Bacteria</taxon>
        <taxon>Bacillati</taxon>
        <taxon>Actinomycetota</taxon>
        <taxon>Actinomycetes</taxon>
        <taxon>Micrococcales</taxon>
        <taxon>Intrasporangiaceae</taxon>
        <taxon>Nostocoides</taxon>
    </lineage>
</organism>
<comment type="caution">
    <text evidence="2">The sequence shown here is derived from an EMBL/GenBank/DDBJ whole genome shotgun (WGS) entry which is preliminary data.</text>
</comment>
<dbReference type="AlphaFoldDB" id="W6JVS2"/>
<feature type="region of interest" description="Disordered" evidence="1">
    <location>
        <begin position="32"/>
        <end position="58"/>
    </location>
</feature>
<dbReference type="Gene3D" id="3.40.50.970">
    <property type="match status" value="1"/>
</dbReference>
<dbReference type="InterPro" id="IPR029061">
    <property type="entry name" value="THDP-binding"/>
</dbReference>
<reference evidence="2 3" key="1">
    <citation type="journal article" date="2013" name="ISME J.">
        <title>A metabolic model for members of the genus Tetrasphaera involved in enhanced biological phosphorus removal.</title>
        <authorList>
            <person name="Kristiansen R."/>
            <person name="Nguyen H.T.T."/>
            <person name="Saunders A.M."/>
            <person name="Nielsen J.L."/>
            <person name="Wimmer R."/>
            <person name="Le V.Q."/>
            <person name="McIlroy S.J."/>
            <person name="Petrovski S."/>
            <person name="Seviour R.J."/>
            <person name="Calteau A."/>
            <person name="Nielsen K.L."/>
            <person name="Nielsen P.H."/>
        </authorList>
    </citation>
    <scope>NUCLEOTIDE SEQUENCE [LARGE SCALE GENOMIC DNA]</scope>
    <source>
        <strain evidence="2 3">Ben110</strain>
    </source>
</reference>
<evidence type="ECO:0000256" key="1">
    <source>
        <dbReference type="SAM" id="MobiDB-lite"/>
    </source>
</evidence>
<gene>
    <name evidence="2" type="ORF">BN11_300003</name>
</gene>
<evidence type="ECO:0000313" key="3">
    <source>
        <dbReference type="Proteomes" id="UP000035763"/>
    </source>
</evidence>
<protein>
    <submittedName>
        <fullName evidence="2">Uncharacterized protein</fullName>
    </submittedName>
</protein>
<evidence type="ECO:0000313" key="2">
    <source>
        <dbReference type="EMBL" id="CCH73598.1"/>
    </source>
</evidence>
<sequence length="813" mass="86953">MLAAVAITTDVALVSATLDVLSDIADATESAFSERLEDPHRPTGCAEAVSPPTTPGRPTYRRALALASRYLTRTLKDRSVALIRADTALEAAWRFAAADFGGNLDLVLVVGTLPAGDRADTWGDDLARVTGAGNAQRPSGRTFPAAMLYVPSADALDGPRIMGRHATRVMPTDPWLLRTELLMAITDHVQNTLLNPLNRGAAAHTSLGAALARTMRQLGPLGWGFHYYTGSMVSSLIEDVEEFAGTTGGQVLRGANECALAAGALARWQLMKQPYLIVVTSAMVDEFKGALANLRDAGAPGLIVCGEADPGQWLPFQGTVHDHEDGRAVLRARGIAHIFMDEPARIASDLEAALGLLRHTEGPVVLLATQRVLEDLATGDRRPDLTATATLPAQLTTAGPALDPASVETVMRLINTDPATLLWQCGDLDAQERKLVVEIAEAAGIALADSLTRPGTVSAFVDGAPVSTYVGPMGIYGFSDVAHRLLHRQGRLRPRGSQVLFFLKSRAAQAMTPLSEAGLNHKVTVVQLTRRADHIAPFTDIPLVCDLEEFLEVVHARLDVAPQVVAARRAAIEEARRSRPVLAEEVPTSPMSPNYFFASLATLLETLIVSRGYRYTGVFDVGRGGAAAVRHLPRTGPGFSGWYGRASMGDAYQALPAITASTDEPVLAFIGDGARAIGPDITEVLVEQAMRGHMRCPNLSIFTLNNGGHSIIGTYQETRRLRPVGRQMGIPNLAAPAGDRDLGRLRVRGRQLWTFDGAELTHGLTARGVVNEYTIPLDHNSTGDGMSLMTTLGWQNSELPALAYRVAQAGAVR</sequence>
<name>W6JVS2_9MICO</name>
<keyword evidence="3" id="KW-1185">Reference proteome</keyword>